<dbReference type="InterPro" id="IPR010992">
    <property type="entry name" value="IHF-like_DNA-bd_dom_sf"/>
</dbReference>
<reference evidence="2" key="1">
    <citation type="submission" date="2019-08" db="EMBL/GenBank/DDBJ databases">
        <authorList>
            <person name="Kucharzyk K."/>
            <person name="Murdoch R.W."/>
            <person name="Higgins S."/>
            <person name="Loffler F."/>
        </authorList>
    </citation>
    <scope>NUCLEOTIDE SEQUENCE</scope>
</reference>
<dbReference type="InterPro" id="IPR041607">
    <property type="entry name" value="HU-HIG"/>
</dbReference>
<feature type="domain" description="HU" evidence="1">
    <location>
        <begin position="1"/>
        <end position="124"/>
    </location>
</feature>
<dbReference type="Pfam" id="PF18291">
    <property type="entry name" value="HU-HIG"/>
    <property type="match status" value="1"/>
</dbReference>
<gene>
    <name evidence="2" type="ORF">SDC9_37593</name>
</gene>
<dbReference type="AlphaFoldDB" id="A0A644VJJ9"/>
<accession>A0A644VJJ9</accession>
<dbReference type="GO" id="GO:0003677">
    <property type="term" value="F:DNA binding"/>
    <property type="evidence" value="ECO:0007669"/>
    <property type="project" value="InterPro"/>
</dbReference>
<dbReference type="InterPro" id="IPR005902">
    <property type="entry name" value="HU_DNA-bd_put"/>
</dbReference>
<dbReference type="NCBIfam" id="TIGR01201">
    <property type="entry name" value="HU_rel"/>
    <property type="match status" value="1"/>
</dbReference>
<name>A0A644VJJ9_9ZZZZ</name>
<dbReference type="EMBL" id="VSSQ01000331">
    <property type="protein sequence ID" value="MPL91518.1"/>
    <property type="molecule type" value="Genomic_DNA"/>
</dbReference>
<proteinExistence type="predicted"/>
<evidence type="ECO:0000313" key="2">
    <source>
        <dbReference type="EMBL" id="MPL91518.1"/>
    </source>
</evidence>
<comment type="caution">
    <text evidence="2">The sequence shown here is derived from an EMBL/GenBank/DDBJ whole genome shotgun (WGS) entry which is preliminary data.</text>
</comment>
<organism evidence="2">
    <name type="scientific">bioreactor metagenome</name>
    <dbReference type="NCBI Taxonomy" id="1076179"/>
    <lineage>
        <taxon>unclassified sequences</taxon>
        <taxon>metagenomes</taxon>
        <taxon>ecological metagenomes</taxon>
    </lineage>
</organism>
<evidence type="ECO:0000259" key="1">
    <source>
        <dbReference type="Pfam" id="PF18291"/>
    </source>
</evidence>
<sequence>MAYFYRTRKKCYIKNEAKEEKFFAVPVTKGTLGMEEIAKEISSKSIAKESAILAVLKELSIIMKNKLGDGYNLKLDGIGTFGVAITSLGYDKEENITPKRVKFSKMTYRADRDLVDVLQDMKFVKEPPAPKGAITKELFRQIRKAKRNRD</sequence>
<dbReference type="SUPFAM" id="SSF47729">
    <property type="entry name" value="IHF-like DNA-binding proteins"/>
    <property type="match status" value="1"/>
</dbReference>
<protein>
    <recommendedName>
        <fullName evidence="1">HU domain-containing protein</fullName>
    </recommendedName>
</protein>